<dbReference type="InterPro" id="IPR026645">
    <property type="entry name" value="Dermatopontin"/>
</dbReference>
<protein>
    <submittedName>
        <fullName evidence="6">Uncharacterized protein</fullName>
    </submittedName>
</protein>
<evidence type="ECO:0000313" key="6">
    <source>
        <dbReference type="EMBL" id="TRY67341.1"/>
    </source>
</evidence>
<keyword evidence="7" id="KW-1185">Reference proteome</keyword>
<evidence type="ECO:0000256" key="1">
    <source>
        <dbReference type="ARBA" id="ARBA00004613"/>
    </source>
</evidence>
<dbReference type="PANTHER" id="PTHR15040:SF3">
    <property type="entry name" value="SI:DKEY-14D8.6-RELATED"/>
    <property type="match status" value="1"/>
</dbReference>
<keyword evidence="3" id="KW-0964">Secreted</keyword>
<dbReference type="GO" id="GO:0005615">
    <property type="term" value="C:extracellular space"/>
    <property type="evidence" value="ECO:0007669"/>
    <property type="project" value="TreeGrafter"/>
</dbReference>
<name>A0A553NPG8_TIGCA</name>
<proteinExistence type="inferred from homology"/>
<feature type="chain" id="PRO_5021964591" evidence="5">
    <location>
        <begin position="19"/>
        <end position="176"/>
    </location>
</feature>
<comment type="caution">
    <text evidence="6">The sequence shown here is derived from an EMBL/GenBank/DDBJ whole genome shotgun (WGS) entry which is preliminary data.</text>
</comment>
<dbReference type="OMA" id="RSAHCNT"/>
<comment type="similarity">
    <text evidence="2">Belongs to the dermatopontin family.</text>
</comment>
<dbReference type="GO" id="GO:0031012">
    <property type="term" value="C:extracellular matrix"/>
    <property type="evidence" value="ECO:0007669"/>
    <property type="project" value="TreeGrafter"/>
</dbReference>
<reference evidence="6 7" key="1">
    <citation type="journal article" date="2018" name="Nat. Ecol. Evol.">
        <title>Genomic signatures of mitonuclear coevolution across populations of Tigriopus californicus.</title>
        <authorList>
            <person name="Barreto F.S."/>
            <person name="Watson E.T."/>
            <person name="Lima T.G."/>
            <person name="Willett C.S."/>
            <person name="Edmands S."/>
            <person name="Li W."/>
            <person name="Burton R.S."/>
        </authorList>
    </citation>
    <scope>NUCLEOTIDE SEQUENCE [LARGE SCALE GENOMIC DNA]</scope>
    <source>
        <strain evidence="6 7">San Diego</strain>
    </source>
</reference>
<evidence type="ECO:0000256" key="5">
    <source>
        <dbReference type="SAM" id="SignalP"/>
    </source>
</evidence>
<dbReference type="Proteomes" id="UP000318571">
    <property type="component" value="Chromosome 4"/>
</dbReference>
<comment type="subcellular location">
    <subcellularLocation>
        <location evidence="1">Secreted</location>
    </subcellularLocation>
</comment>
<gene>
    <name evidence="6" type="ORF">TCAL_05525</name>
</gene>
<dbReference type="EMBL" id="VCGU01000011">
    <property type="protein sequence ID" value="TRY67341.1"/>
    <property type="molecule type" value="Genomic_DNA"/>
</dbReference>
<dbReference type="AlphaFoldDB" id="A0A553NPG8"/>
<evidence type="ECO:0000313" key="7">
    <source>
        <dbReference type="Proteomes" id="UP000318571"/>
    </source>
</evidence>
<sequence>MKTFIAISFLLIIGKVSSSNWANELDGFLKFECPEAESISFIESLHDNDSEDRIWRFECGPVNGTFNSCSWSGEVNNLDEPLLFECQNGAGVITGMESDHDNDQEDRRWNFKCCTLEKMCYSECGFSSYVNDFDDPLEFRVDTGYYLTGAESIHDNKPEDRRWKYQTCQLAPCGQL</sequence>
<dbReference type="PANTHER" id="PTHR15040">
    <property type="entry name" value="DERMATOPONTIN-RELATED"/>
    <property type="match status" value="1"/>
</dbReference>
<dbReference type="GO" id="GO:0030199">
    <property type="term" value="P:collagen fibril organization"/>
    <property type="evidence" value="ECO:0007669"/>
    <property type="project" value="TreeGrafter"/>
</dbReference>
<dbReference type="Pfam" id="PF14704">
    <property type="entry name" value="DERM"/>
    <property type="match status" value="1"/>
</dbReference>
<keyword evidence="5" id="KW-0732">Signal</keyword>
<accession>A0A553NPG8</accession>
<organism evidence="6 7">
    <name type="scientific">Tigriopus californicus</name>
    <name type="common">Marine copepod</name>
    <dbReference type="NCBI Taxonomy" id="6832"/>
    <lineage>
        <taxon>Eukaryota</taxon>
        <taxon>Metazoa</taxon>
        <taxon>Ecdysozoa</taxon>
        <taxon>Arthropoda</taxon>
        <taxon>Crustacea</taxon>
        <taxon>Multicrustacea</taxon>
        <taxon>Hexanauplia</taxon>
        <taxon>Copepoda</taxon>
        <taxon>Harpacticoida</taxon>
        <taxon>Harpacticidae</taxon>
        <taxon>Tigriopus</taxon>
    </lineage>
</organism>
<dbReference type="OrthoDB" id="5975249at2759"/>
<evidence type="ECO:0000256" key="2">
    <source>
        <dbReference type="ARBA" id="ARBA00008712"/>
    </source>
</evidence>
<evidence type="ECO:0000256" key="4">
    <source>
        <dbReference type="ARBA" id="ARBA00023157"/>
    </source>
</evidence>
<evidence type="ECO:0000256" key="3">
    <source>
        <dbReference type="ARBA" id="ARBA00022525"/>
    </source>
</evidence>
<keyword evidence="4" id="KW-1015">Disulfide bond</keyword>
<feature type="signal peptide" evidence="5">
    <location>
        <begin position="1"/>
        <end position="18"/>
    </location>
</feature>